<dbReference type="SMART" id="SM00256">
    <property type="entry name" value="FBOX"/>
    <property type="match status" value="1"/>
</dbReference>
<dbReference type="InterPro" id="IPR053299">
    <property type="entry name" value="ASTRA_WD_repeat"/>
</dbReference>
<feature type="repeat" description="WD" evidence="3">
    <location>
        <begin position="470"/>
        <end position="504"/>
    </location>
</feature>
<protein>
    <submittedName>
        <fullName evidence="6">(pine wood nematode) hypothetical protein</fullName>
    </submittedName>
</protein>
<sequence>MQPSPSNPSHSIAAWVPAPEQPSTSQPNYAISIPSTDYNPSPPFDANKSNRRRMIKAFMEGLSLDEKQDFLVDLLKCTDRKTVVKVTQRAVTELPEIVETIDETPSTSEDSLFNHLPDTLILHIFSMLEPIELYRCLRVSRRWHRIALEQSLWKSFCKDPDKYRLGSRIAERQQIAALSNKEGEFEWKRVFEERLRLWRNWHAGRCVVREFLGHTEGVSCVQFDSERIVSAGYDNTIRLWDRRTNCGGLGQMTLNGHVAAVRCLHLDEGRLASGSADRSVRIWDLSMTPNWSHVACRQTLRGHTDTVRCLQMESESLISGSYDQTLKIWNIERGHCLRTLHGHTDSVLCLQHRAELAQLASGSADRTVRLWDTRQSQSMAIATLNNCHADAVTCLRFDNIRLVTGSVDSTIKAWDFRNLKCLYTIDWRQAEGHTRVVRSVQIDDWRMVSASDDRTIKMWKISDGKRICTLQGHADGVTSVQFNDQLVLSASFDRTVRLWDFSTC</sequence>
<proteinExistence type="predicted"/>
<keyword evidence="1 3" id="KW-0853">WD repeat</keyword>
<dbReference type="InterPro" id="IPR036322">
    <property type="entry name" value="WD40_repeat_dom_sf"/>
</dbReference>
<evidence type="ECO:0000313" key="10">
    <source>
        <dbReference type="WBParaSite" id="BXY_0040400.1"/>
    </source>
</evidence>
<feature type="domain" description="F-box" evidence="5">
    <location>
        <begin position="110"/>
        <end position="156"/>
    </location>
</feature>
<dbReference type="PROSITE" id="PS50082">
    <property type="entry name" value="WD_REPEATS_2"/>
    <property type="match status" value="7"/>
</dbReference>
<dbReference type="SUPFAM" id="SSF81383">
    <property type="entry name" value="F-box domain"/>
    <property type="match status" value="1"/>
</dbReference>
<dbReference type="SMART" id="SM00320">
    <property type="entry name" value="WD40"/>
    <property type="match status" value="7"/>
</dbReference>
<evidence type="ECO:0000313" key="7">
    <source>
        <dbReference type="EMBL" id="CAG9115105.1"/>
    </source>
</evidence>
<evidence type="ECO:0000256" key="1">
    <source>
        <dbReference type="ARBA" id="ARBA00022574"/>
    </source>
</evidence>
<feature type="repeat" description="WD" evidence="3">
    <location>
        <begin position="211"/>
        <end position="241"/>
    </location>
</feature>
<dbReference type="SMR" id="A0A1I7RI75"/>
<organism evidence="8 10">
    <name type="scientific">Bursaphelenchus xylophilus</name>
    <name type="common">Pinewood nematode worm</name>
    <name type="synonym">Aphelenchoides xylophilus</name>
    <dbReference type="NCBI Taxonomy" id="6326"/>
    <lineage>
        <taxon>Eukaryota</taxon>
        <taxon>Metazoa</taxon>
        <taxon>Ecdysozoa</taxon>
        <taxon>Nematoda</taxon>
        <taxon>Chromadorea</taxon>
        <taxon>Rhabditida</taxon>
        <taxon>Tylenchina</taxon>
        <taxon>Tylenchomorpha</taxon>
        <taxon>Aphelenchoidea</taxon>
        <taxon>Aphelenchoididae</taxon>
        <taxon>Bursaphelenchus</taxon>
    </lineage>
</organism>
<dbReference type="EMBL" id="CAJFCV020000004">
    <property type="protein sequence ID" value="CAG9115105.1"/>
    <property type="molecule type" value="Genomic_DNA"/>
</dbReference>
<dbReference type="InterPro" id="IPR036047">
    <property type="entry name" value="F-box-like_dom_sf"/>
</dbReference>
<dbReference type="Pfam" id="PF00400">
    <property type="entry name" value="WD40"/>
    <property type="match status" value="7"/>
</dbReference>
<dbReference type="Proteomes" id="UP000582659">
    <property type="component" value="Unassembled WGS sequence"/>
</dbReference>
<feature type="compositionally biased region" description="Polar residues" evidence="4">
    <location>
        <begin position="21"/>
        <end position="39"/>
    </location>
</feature>
<evidence type="ECO:0000313" key="9">
    <source>
        <dbReference type="Proteomes" id="UP000659654"/>
    </source>
</evidence>
<dbReference type="InterPro" id="IPR015943">
    <property type="entry name" value="WD40/YVTN_repeat-like_dom_sf"/>
</dbReference>
<dbReference type="InterPro" id="IPR019775">
    <property type="entry name" value="WD40_repeat_CS"/>
</dbReference>
<dbReference type="PANTHER" id="PTHR44156">
    <property type="entry name" value="SUPERNUMERARY LIMBS, ISOFORM B-RELATED"/>
    <property type="match status" value="1"/>
</dbReference>
<dbReference type="Gene3D" id="1.20.1280.50">
    <property type="match status" value="1"/>
</dbReference>
<keyword evidence="9" id="KW-1185">Reference proteome</keyword>
<dbReference type="PROSITE" id="PS00678">
    <property type="entry name" value="WD_REPEATS_1"/>
    <property type="match status" value="5"/>
</dbReference>
<feature type="repeat" description="WD" evidence="3">
    <location>
        <begin position="340"/>
        <end position="381"/>
    </location>
</feature>
<feature type="repeat" description="WD" evidence="3">
    <location>
        <begin position="430"/>
        <end position="469"/>
    </location>
</feature>
<feature type="compositionally biased region" description="Polar residues" evidence="4">
    <location>
        <begin position="1"/>
        <end position="10"/>
    </location>
</feature>
<evidence type="ECO:0000256" key="4">
    <source>
        <dbReference type="SAM" id="MobiDB-lite"/>
    </source>
</evidence>
<reference evidence="10" key="1">
    <citation type="submission" date="2016-11" db="UniProtKB">
        <authorList>
            <consortium name="WormBaseParasite"/>
        </authorList>
    </citation>
    <scope>IDENTIFICATION</scope>
</reference>
<dbReference type="WBParaSite" id="BXY_0040400.1">
    <property type="protein sequence ID" value="BXY_0040400.1"/>
    <property type="gene ID" value="BXY_0040400"/>
</dbReference>
<evidence type="ECO:0000256" key="3">
    <source>
        <dbReference type="PROSITE-ProRule" id="PRU00221"/>
    </source>
</evidence>
<dbReference type="PROSITE" id="PS50294">
    <property type="entry name" value="WD_REPEATS_REGION"/>
    <property type="match status" value="6"/>
</dbReference>
<dbReference type="PROSITE" id="PS50181">
    <property type="entry name" value="FBOX"/>
    <property type="match status" value="1"/>
</dbReference>
<dbReference type="eggNOG" id="KOG0274">
    <property type="taxonomic scope" value="Eukaryota"/>
</dbReference>
<reference evidence="7" key="2">
    <citation type="submission" date="2020-08" db="EMBL/GenBank/DDBJ databases">
        <authorList>
            <person name="Kikuchi T."/>
        </authorList>
    </citation>
    <scope>NUCLEOTIDE SEQUENCE</scope>
    <source>
        <strain evidence="6">Ka4C1</strain>
    </source>
</reference>
<dbReference type="OrthoDB" id="19711at2759"/>
<accession>A0A1I7RI75</accession>
<dbReference type="InterPro" id="IPR001810">
    <property type="entry name" value="F-box_dom"/>
</dbReference>
<feature type="repeat" description="WD" evidence="3">
    <location>
        <begin position="300"/>
        <end position="339"/>
    </location>
</feature>
<dbReference type="EMBL" id="CAJFDI010000004">
    <property type="protein sequence ID" value="CAD5225820.1"/>
    <property type="molecule type" value="Genomic_DNA"/>
</dbReference>
<evidence type="ECO:0000313" key="6">
    <source>
        <dbReference type="EMBL" id="CAD5225820.1"/>
    </source>
</evidence>
<feature type="repeat" description="WD" evidence="3">
    <location>
        <begin position="254"/>
        <end position="286"/>
    </location>
</feature>
<feature type="repeat" description="WD" evidence="3">
    <location>
        <begin position="385"/>
        <end position="424"/>
    </location>
</feature>
<dbReference type="AlphaFoldDB" id="A0A1I7RI75"/>
<name>A0A1I7RI75_BURXY</name>
<dbReference type="Proteomes" id="UP000095284">
    <property type="component" value="Unplaced"/>
</dbReference>
<evidence type="ECO:0000256" key="2">
    <source>
        <dbReference type="ARBA" id="ARBA00022737"/>
    </source>
</evidence>
<dbReference type="CDD" id="cd00200">
    <property type="entry name" value="WD40"/>
    <property type="match status" value="1"/>
</dbReference>
<gene>
    <name evidence="6" type="ORF">BXYJ_LOCUS8736</name>
</gene>
<dbReference type="Proteomes" id="UP000659654">
    <property type="component" value="Unassembled WGS sequence"/>
</dbReference>
<dbReference type="Pfam" id="PF12937">
    <property type="entry name" value="F-box-like"/>
    <property type="match status" value="1"/>
</dbReference>
<evidence type="ECO:0000313" key="8">
    <source>
        <dbReference type="Proteomes" id="UP000095284"/>
    </source>
</evidence>
<dbReference type="PRINTS" id="PR00320">
    <property type="entry name" value="GPROTEINBRPT"/>
</dbReference>
<dbReference type="InterPro" id="IPR020472">
    <property type="entry name" value="WD40_PAC1"/>
</dbReference>
<keyword evidence="2" id="KW-0677">Repeat</keyword>
<dbReference type="Gene3D" id="2.130.10.10">
    <property type="entry name" value="YVTN repeat-like/Quinoprotein amine dehydrogenase"/>
    <property type="match status" value="2"/>
</dbReference>
<dbReference type="InterPro" id="IPR001680">
    <property type="entry name" value="WD40_rpt"/>
</dbReference>
<feature type="region of interest" description="Disordered" evidence="4">
    <location>
        <begin position="1"/>
        <end position="47"/>
    </location>
</feature>
<dbReference type="SUPFAM" id="SSF50978">
    <property type="entry name" value="WD40 repeat-like"/>
    <property type="match status" value="1"/>
</dbReference>
<evidence type="ECO:0000259" key="5">
    <source>
        <dbReference type="PROSITE" id="PS50181"/>
    </source>
</evidence>